<evidence type="ECO:0000313" key="1">
    <source>
        <dbReference type="EMBL" id="GAI74521.1"/>
    </source>
</evidence>
<sequence length="63" mass="7536">MPKARKSDGRRRGTRFKKKYSHKVIPLRIKPQLPRMSSLLAKQLTFYDELEKQVYADLEEKTE</sequence>
<reference evidence="1" key="1">
    <citation type="journal article" date="2014" name="Front. Microbiol.">
        <title>High frequency of phylogenetically diverse reductive dehalogenase-homologous genes in deep subseafloor sedimentary metagenomes.</title>
        <authorList>
            <person name="Kawai M."/>
            <person name="Futagami T."/>
            <person name="Toyoda A."/>
            <person name="Takaki Y."/>
            <person name="Nishi S."/>
            <person name="Hori S."/>
            <person name="Arai W."/>
            <person name="Tsubouchi T."/>
            <person name="Morono Y."/>
            <person name="Uchiyama I."/>
            <person name="Ito T."/>
            <person name="Fujiyama A."/>
            <person name="Inagaki F."/>
            <person name="Takami H."/>
        </authorList>
    </citation>
    <scope>NUCLEOTIDE SEQUENCE</scope>
    <source>
        <strain evidence="1">Expedition CK06-06</strain>
    </source>
</reference>
<organism evidence="1">
    <name type="scientific">marine sediment metagenome</name>
    <dbReference type="NCBI Taxonomy" id="412755"/>
    <lineage>
        <taxon>unclassified sequences</taxon>
        <taxon>metagenomes</taxon>
        <taxon>ecological metagenomes</taxon>
    </lineage>
</organism>
<dbReference type="AlphaFoldDB" id="X1S601"/>
<proteinExistence type="predicted"/>
<gene>
    <name evidence="1" type="ORF">S12H4_20309</name>
</gene>
<protein>
    <submittedName>
        <fullName evidence="1">Uncharacterized protein</fullName>
    </submittedName>
</protein>
<dbReference type="EMBL" id="BARW01010279">
    <property type="protein sequence ID" value="GAI74521.1"/>
    <property type="molecule type" value="Genomic_DNA"/>
</dbReference>
<comment type="caution">
    <text evidence="1">The sequence shown here is derived from an EMBL/GenBank/DDBJ whole genome shotgun (WGS) entry which is preliminary data.</text>
</comment>
<name>X1S601_9ZZZZ</name>
<accession>X1S601</accession>